<dbReference type="SUPFAM" id="SSF52540">
    <property type="entry name" value="P-loop containing nucleoside triphosphate hydrolases"/>
    <property type="match status" value="1"/>
</dbReference>
<name>A0A1X7K4Y5_9SPHI</name>
<dbReference type="RefSeq" id="WP_085473281.1">
    <property type="nucleotide sequence ID" value="NZ_FXAU01000004.1"/>
</dbReference>
<keyword evidence="2" id="KW-1185">Reference proteome</keyword>
<reference evidence="1 2" key="1">
    <citation type="submission" date="2017-04" db="EMBL/GenBank/DDBJ databases">
        <authorList>
            <person name="Afonso C.L."/>
            <person name="Miller P.J."/>
            <person name="Scott M.A."/>
            <person name="Spackman E."/>
            <person name="Goraichik I."/>
            <person name="Dimitrov K.M."/>
            <person name="Suarez D.L."/>
            <person name="Swayne D.E."/>
        </authorList>
    </citation>
    <scope>NUCLEOTIDE SEQUENCE [LARGE SCALE GENOMIC DNA]</scope>
    <source>
        <strain evidence="1 2">DSM 22418</strain>
    </source>
</reference>
<dbReference type="InterPro" id="IPR027417">
    <property type="entry name" value="P-loop_NTPase"/>
</dbReference>
<evidence type="ECO:0000313" key="1">
    <source>
        <dbReference type="EMBL" id="SMG35797.1"/>
    </source>
</evidence>
<dbReference type="EMBL" id="FXAU01000004">
    <property type="protein sequence ID" value="SMG35797.1"/>
    <property type="molecule type" value="Genomic_DNA"/>
</dbReference>
<sequence length="208" mass="23697">MEKIRLLNSKNAYAKKFKTLTGLESHFADVLGEPEAYGIWIVYGKEKHGKTLCSLMLANALSNLTKVVYISAEEGISQHFQDTMSRLNIDANNPRLFFSEYISIDELRVILGRRNAPKVVFVDNVTAMIHELRQDAARKLSQDFPNVLFVYVAHQEKNEPYTAIAKKIKIWAKAIFRVEGLRVMVSGRVPGGEYNLHEAKAWLYHGQN</sequence>
<dbReference type="OrthoDB" id="796468at2"/>
<dbReference type="STRING" id="561061.SAMN05660862_2550"/>
<organism evidence="1 2">
    <name type="scientific">Sphingobacterium psychroaquaticum</name>
    <dbReference type="NCBI Taxonomy" id="561061"/>
    <lineage>
        <taxon>Bacteria</taxon>
        <taxon>Pseudomonadati</taxon>
        <taxon>Bacteroidota</taxon>
        <taxon>Sphingobacteriia</taxon>
        <taxon>Sphingobacteriales</taxon>
        <taxon>Sphingobacteriaceae</taxon>
        <taxon>Sphingobacterium</taxon>
    </lineage>
</organism>
<evidence type="ECO:0008006" key="3">
    <source>
        <dbReference type="Google" id="ProtNLM"/>
    </source>
</evidence>
<gene>
    <name evidence="1" type="ORF">SAMN05660862_2550</name>
</gene>
<protein>
    <recommendedName>
        <fullName evidence="3">AAA+ ATPase domain-containing protein</fullName>
    </recommendedName>
</protein>
<proteinExistence type="predicted"/>
<dbReference type="Proteomes" id="UP000192980">
    <property type="component" value="Unassembled WGS sequence"/>
</dbReference>
<dbReference type="AlphaFoldDB" id="A0A1X7K4Y5"/>
<evidence type="ECO:0000313" key="2">
    <source>
        <dbReference type="Proteomes" id="UP000192980"/>
    </source>
</evidence>
<dbReference type="Gene3D" id="3.40.50.300">
    <property type="entry name" value="P-loop containing nucleotide triphosphate hydrolases"/>
    <property type="match status" value="1"/>
</dbReference>
<accession>A0A1X7K4Y5</accession>